<evidence type="ECO:0000256" key="5">
    <source>
        <dbReference type="SAM" id="MobiDB-lite"/>
    </source>
</evidence>
<feature type="compositionally biased region" description="Basic and acidic residues" evidence="5">
    <location>
        <begin position="52"/>
        <end position="65"/>
    </location>
</feature>
<reference evidence="7" key="1">
    <citation type="submission" date="2023-05" db="EMBL/GenBank/DDBJ databases">
        <title>Nepenthes gracilis genome sequencing.</title>
        <authorList>
            <person name="Fukushima K."/>
        </authorList>
    </citation>
    <scope>NUCLEOTIDE SEQUENCE</scope>
    <source>
        <strain evidence="7">SING2019-196</strain>
    </source>
</reference>
<dbReference type="PROSITE" id="PS50089">
    <property type="entry name" value="ZF_RING_2"/>
    <property type="match status" value="1"/>
</dbReference>
<keyword evidence="1" id="KW-0479">Metal-binding</keyword>
<dbReference type="Pfam" id="PF13923">
    <property type="entry name" value="zf-C3HC4_2"/>
    <property type="match status" value="1"/>
</dbReference>
<feature type="region of interest" description="Disordered" evidence="5">
    <location>
        <begin position="1"/>
        <end position="65"/>
    </location>
</feature>
<dbReference type="InterPro" id="IPR013083">
    <property type="entry name" value="Znf_RING/FYVE/PHD"/>
</dbReference>
<dbReference type="InterPro" id="IPR001841">
    <property type="entry name" value="Znf_RING"/>
</dbReference>
<dbReference type="AlphaFoldDB" id="A0AAD3P3T2"/>
<accession>A0AAD3P3T2</accession>
<dbReference type="PANTHER" id="PTHR46537">
    <property type="entry name" value="OS11G0578200 PROTEIN"/>
    <property type="match status" value="1"/>
</dbReference>
<dbReference type="SMART" id="SM00184">
    <property type="entry name" value="RING"/>
    <property type="match status" value="1"/>
</dbReference>
<dbReference type="Proteomes" id="UP001279734">
    <property type="component" value="Unassembled WGS sequence"/>
</dbReference>
<dbReference type="InterPro" id="IPR017907">
    <property type="entry name" value="Znf_RING_CS"/>
</dbReference>
<dbReference type="PANTHER" id="PTHR46537:SF1">
    <property type="entry name" value="E3 UBIQUITIN-PROTEIN LIGASE RING1B-RELATED"/>
    <property type="match status" value="1"/>
</dbReference>
<feature type="domain" description="RING-type" evidence="6">
    <location>
        <begin position="83"/>
        <end position="123"/>
    </location>
</feature>
<dbReference type="Gene3D" id="3.30.40.10">
    <property type="entry name" value="Zinc/RING finger domain, C3HC4 (zinc finger)"/>
    <property type="match status" value="1"/>
</dbReference>
<dbReference type="EMBL" id="BSYO01000001">
    <property type="protein sequence ID" value="GMG98571.1"/>
    <property type="molecule type" value="Genomic_DNA"/>
</dbReference>
<protein>
    <recommendedName>
        <fullName evidence="6">RING-type domain-containing protein</fullName>
    </recommendedName>
</protein>
<dbReference type="PROSITE" id="PS00518">
    <property type="entry name" value="ZF_RING_1"/>
    <property type="match status" value="1"/>
</dbReference>
<sequence>MPTQKRSPESQSNHTQLHYPHKQHRHDGDDDDGEGRQSQLPPPSPPQQQKDGVVREDSDASDAEHSSGYVHINLQEIRKNVQCPICLGIIKKTRTMMECMHRFCRECIDKSMRLGNNECPACRTHCPSRRSLRDDPRFDAMIASLFPDIGTYEEEELAFHEEEKERNLQIQASIAQIAERQSEARGKKRPAYKDTAGPTETGSQQNCQNAMTRRRRSGAPELRQLDDTEDADNDIEGRQLSSSDEHLQLKKRKRRLGSGSSHPHSLAADSSLFCSENNSKQNRIGQGLSPGFMWNKEIFSWGCGGARSSTRHGSGNCGISNSSKSIRLAKLVDFLRSLEENDEYADLQTSLEADTVELLVGKEPNGSHDEKWLHPSPCMHHKNWPSQFVDP</sequence>
<evidence type="ECO:0000256" key="1">
    <source>
        <dbReference type="ARBA" id="ARBA00022723"/>
    </source>
</evidence>
<evidence type="ECO:0000313" key="7">
    <source>
        <dbReference type="EMBL" id="GMG98571.1"/>
    </source>
</evidence>
<evidence type="ECO:0000256" key="2">
    <source>
        <dbReference type="ARBA" id="ARBA00022771"/>
    </source>
</evidence>
<dbReference type="SUPFAM" id="SSF57850">
    <property type="entry name" value="RING/U-box"/>
    <property type="match status" value="1"/>
</dbReference>
<gene>
    <name evidence="7" type="ORF">Nepgr_000411</name>
</gene>
<evidence type="ECO:0000259" key="6">
    <source>
        <dbReference type="PROSITE" id="PS50089"/>
    </source>
</evidence>
<feature type="compositionally biased region" description="Polar residues" evidence="5">
    <location>
        <begin position="198"/>
        <end position="211"/>
    </location>
</feature>
<dbReference type="InterPro" id="IPR044592">
    <property type="entry name" value="RING1A/B"/>
</dbReference>
<keyword evidence="2 4" id="KW-0863">Zinc-finger</keyword>
<feature type="region of interest" description="Disordered" evidence="5">
    <location>
        <begin position="179"/>
        <end position="270"/>
    </location>
</feature>
<evidence type="ECO:0000256" key="3">
    <source>
        <dbReference type="ARBA" id="ARBA00022833"/>
    </source>
</evidence>
<organism evidence="7 8">
    <name type="scientific">Nepenthes gracilis</name>
    <name type="common">Slender pitcher plant</name>
    <dbReference type="NCBI Taxonomy" id="150966"/>
    <lineage>
        <taxon>Eukaryota</taxon>
        <taxon>Viridiplantae</taxon>
        <taxon>Streptophyta</taxon>
        <taxon>Embryophyta</taxon>
        <taxon>Tracheophyta</taxon>
        <taxon>Spermatophyta</taxon>
        <taxon>Magnoliopsida</taxon>
        <taxon>eudicotyledons</taxon>
        <taxon>Gunneridae</taxon>
        <taxon>Pentapetalae</taxon>
        <taxon>Caryophyllales</taxon>
        <taxon>Nepenthaceae</taxon>
        <taxon>Nepenthes</taxon>
    </lineage>
</organism>
<name>A0AAD3P3T2_NEPGR</name>
<keyword evidence="8" id="KW-1185">Reference proteome</keyword>
<evidence type="ECO:0000313" key="8">
    <source>
        <dbReference type="Proteomes" id="UP001279734"/>
    </source>
</evidence>
<dbReference type="CDD" id="cd16531">
    <property type="entry name" value="RING-HC_RING1-like"/>
    <property type="match status" value="1"/>
</dbReference>
<feature type="compositionally biased region" description="Polar residues" evidence="5">
    <location>
        <begin position="1"/>
        <end position="16"/>
    </location>
</feature>
<keyword evidence="3" id="KW-0862">Zinc</keyword>
<evidence type="ECO:0000256" key="4">
    <source>
        <dbReference type="PROSITE-ProRule" id="PRU00175"/>
    </source>
</evidence>
<comment type="caution">
    <text evidence="7">The sequence shown here is derived from an EMBL/GenBank/DDBJ whole genome shotgun (WGS) entry which is preliminary data.</text>
</comment>
<proteinExistence type="predicted"/>
<dbReference type="GO" id="GO:0008270">
    <property type="term" value="F:zinc ion binding"/>
    <property type="evidence" value="ECO:0007669"/>
    <property type="project" value="UniProtKB-KW"/>
</dbReference>